<dbReference type="Proteomes" id="UP001604336">
    <property type="component" value="Unassembled WGS sequence"/>
</dbReference>
<comment type="caution">
    <text evidence="3">The sequence shown here is derived from an EMBL/GenBank/DDBJ whole genome shotgun (WGS) entry which is preliminary data.</text>
</comment>
<dbReference type="PANTHER" id="PTHR33981">
    <property type="entry name" value="EXPRESSED PROTEIN"/>
    <property type="match status" value="1"/>
</dbReference>
<dbReference type="SUPFAM" id="SSF49764">
    <property type="entry name" value="HSP20-like chaperones"/>
    <property type="match status" value="1"/>
</dbReference>
<dbReference type="InterPro" id="IPR058354">
    <property type="entry name" value="DUF8041"/>
</dbReference>
<dbReference type="EMBL" id="JBFOLK010000009">
    <property type="protein sequence ID" value="KAL2486513.1"/>
    <property type="molecule type" value="Genomic_DNA"/>
</dbReference>
<dbReference type="Pfam" id="PF26144">
    <property type="entry name" value="ACL_Hsps-like"/>
    <property type="match status" value="1"/>
</dbReference>
<evidence type="ECO:0000313" key="4">
    <source>
        <dbReference type="Proteomes" id="UP001604336"/>
    </source>
</evidence>
<protein>
    <submittedName>
        <fullName evidence="3">HSP20-like chaperones superfamily protein</fullName>
    </submittedName>
</protein>
<evidence type="ECO:0000259" key="1">
    <source>
        <dbReference type="Pfam" id="PF26144"/>
    </source>
</evidence>
<feature type="domain" description="Hsps-like putative alpha-crystallin-like" evidence="1">
    <location>
        <begin position="239"/>
        <end position="347"/>
    </location>
</feature>
<keyword evidence="4" id="KW-1185">Reference proteome</keyword>
<gene>
    <name evidence="3" type="ORF">Adt_31269</name>
</gene>
<sequence>MVRDSNGVSGFDKSDLQLDIFLVQHDMENMYMWVFKERPENALGKMQLRSYMNGHSRQGERPFPFSADKGFVRSHKMQRKHYRGLSNPQCVHGIELVPSPNLIGVEEEDQKKWIELTGRDLNFCIPPEAKDFSSWRNLPNTEFELERPLPAPKSNAYSPGKKLLNGAGLNLSTHLVNDNGIDLSNKKRKDLFSHGNNEDCCLPNDLNNTDCHQNAELHPIEPPWMSEFSGVMRNVYGPVTGAKTIYEDEEGYLILITLPFADPERVKVHWWNNLAHGVLKISSVCTACMPFIQRNDRTFKLTDPAPEHCPPGEFKREIPLPTRIPDDAKLEAYFDKSGTVLEVKVPKHRVGPEEHEVPVCLRPPNEFALS</sequence>
<dbReference type="Pfam" id="PF26145">
    <property type="entry name" value="DUF8041"/>
    <property type="match status" value="1"/>
</dbReference>
<dbReference type="CDD" id="cd06464">
    <property type="entry name" value="ACD_sHsps-like"/>
    <property type="match status" value="1"/>
</dbReference>
<dbReference type="InterPro" id="IPR008978">
    <property type="entry name" value="HSP20-like_chaperone"/>
</dbReference>
<dbReference type="InterPro" id="IPR058937">
    <property type="entry name" value="ACL_Hsps-like_put"/>
</dbReference>
<reference evidence="4" key="1">
    <citation type="submission" date="2024-07" db="EMBL/GenBank/DDBJ databases">
        <title>Two chromosome-level genome assemblies of Korean endemic species Abeliophyllum distichum and Forsythia ovata (Oleaceae).</title>
        <authorList>
            <person name="Jang H."/>
        </authorList>
    </citation>
    <scope>NUCLEOTIDE SEQUENCE [LARGE SCALE GENOMIC DNA]</scope>
</reference>
<evidence type="ECO:0000259" key="2">
    <source>
        <dbReference type="Pfam" id="PF26145"/>
    </source>
</evidence>
<dbReference type="PANTHER" id="PTHR33981:SF10">
    <property type="entry name" value="HSP20-LIKE CHAPERONES SUPERFAMILY PROTEIN"/>
    <property type="match status" value="1"/>
</dbReference>
<proteinExistence type="predicted"/>
<accession>A0ABD1RDL9</accession>
<evidence type="ECO:0000313" key="3">
    <source>
        <dbReference type="EMBL" id="KAL2486513.1"/>
    </source>
</evidence>
<dbReference type="AlphaFoldDB" id="A0ABD1RDL9"/>
<organism evidence="3 4">
    <name type="scientific">Abeliophyllum distichum</name>
    <dbReference type="NCBI Taxonomy" id="126358"/>
    <lineage>
        <taxon>Eukaryota</taxon>
        <taxon>Viridiplantae</taxon>
        <taxon>Streptophyta</taxon>
        <taxon>Embryophyta</taxon>
        <taxon>Tracheophyta</taxon>
        <taxon>Spermatophyta</taxon>
        <taxon>Magnoliopsida</taxon>
        <taxon>eudicotyledons</taxon>
        <taxon>Gunneridae</taxon>
        <taxon>Pentapetalae</taxon>
        <taxon>asterids</taxon>
        <taxon>lamiids</taxon>
        <taxon>Lamiales</taxon>
        <taxon>Oleaceae</taxon>
        <taxon>Forsythieae</taxon>
        <taxon>Abeliophyllum</taxon>
    </lineage>
</organism>
<feature type="domain" description="DUF8041" evidence="2">
    <location>
        <begin position="2"/>
        <end position="136"/>
    </location>
</feature>
<name>A0ABD1RDL9_9LAMI</name>
<dbReference type="Gene3D" id="2.60.40.790">
    <property type="match status" value="1"/>
</dbReference>